<keyword evidence="2" id="KW-1185">Reference proteome</keyword>
<gene>
    <name evidence="1" type="ORF">E5329_24895</name>
</gene>
<name>A0AC61RNV5_9FIRM</name>
<evidence type="ECO:0000313" key="1">
    <source>
        <dbReference type="EMBL" id="TGY89469.1"/>
    </source>
</evidence>
<comment type="caution">
    <text evidence="1">The sequence shown here is derived from an EMBL/GenBank/DDBJ whole genome shotgun (WGS) entry which is preliminary data.</text>
</comment>
<reference evidence="1" key="1">
    <citation type="submission" date="2019-04" db="EMBL/GenBank/DDBJ databases">
        <title>Microbes associate with the intestines of laboratory mice.</title>
        <authorList>
            <person name="Navarre W."/>
            <person name="Wong E."/>
            <person name="Huang K."/>
            <person name="Tropini C."/>
            <person name="Ng K."/>
            <person name="Yu B."/>
        </authorList>
    </citation>
    <scope>NUCLEOTIDE SEQUENCE</scope>
    <source>
        <strain evidence="1">NM01_1-7b</strain>
    </source>
</reference>
<sequence>MEKNRRANAVMFGFDFQVNAAIVLMLENIEDLESLRLEGNFEDIELKLENNQYILAQAKSVEKSSSDFRNVRANLKKSVKTLSEASQKVDAQKLILITNSPNPLNEEASRSVFYEPTHRSFSSLPDSSQGIIKDCLDGIKQPLDLNKFQIQILPFETDDDVEKYKVVKQNVDDFVGKLNLNIPGLGKRLMNIWQNEIFHNGTKKNAAITRNKRDIIWPIIVIATDVERCDDLLLDYFDQSQYDEIIHRYKSLIDSCCERCEFFIKVLHDYNEYKGMGKSLAQKCLDFALNKWEDYLPELKVDADPETQQGLIQIILYSIVRNRIQMQHIKEGVNL</sequence>
<dbReference type="Proteomes" id="UP000304953">
    <property type="component" value="Unassembled WGS sequence"/>
</dbReference>
<accession>A0AC61RNV5</accession>
<protein>
    <submittedName>
        <fullName evidence="1">Uncharacterized protein</fullName>
    </submittedName>
</protein>
<proteinExistence type="predicted"/>
<dbReference type="EMBL" id="SRYA01000089">
    <property type="protein sequence ID" value="TGY89469.1"/>
    <property type="molecule type" value="Genomic_DNA"/>
</dbReference>
<evidence type="ECO:0000313" key="2">
    <source>
        <dbReference type="Proteomes" id="UP000304953"/>
    </source>
</evidence>
<organism evidence="1 2">
    <name type="scientific">Petralouisia muris</name>
    <dbReference type="NCBI Taxonomy" id="3032872"/>
    <lineage>
        <taxon>Bacteria</taxon>
        <taxon>Bacillati</taxon>
        <taxon>Bacillota</taxon>
        <taxon>Clostridia</taxon>
        <taxon>Lachnospirales</taxon>
        <taxon>Lachnospiraceae</taxon>
        <taxon>Petralouisia</taxon>
    </lineage>
</organism>